<name>A0A3E1NF21_9BACT</name>
<dbReference type="AlphaFoldDB" id="A0A3E1NF21"/>
<gene>
    <name evidence="2" type="ORF">DXN05_18590</name>
</gene>
<evidence type="ECO:0000313" key="2">
    <source>
        <dbReference type="EMBL" id="RFM26585.1"/>
    </source>
</evidence>
<feature type="chain" id="PRO_5017625062" description="Outer membrane protein beta-barrel domain-containing protein" evidence="1">
    <location>
        <begin position="29"/>
        <end position="197"/>
    </location>
</feature>
<dbReference type="RefSeq" id="WP_116848789.1">
    <property type="nucleotide sequence ID" value="NZ_QTJU01000008.1"/>
</dbReference>
<keyword evidence="3" id="KW-1185">Reference proteome</keyword>
<proteinExistence type="predicted"/>
<organism evidence="2 3">
    <name type="scientific">Deminuibacter soli</name>
    <dbReference type="NCBI Taxonomy" id="2291815"/>
    <lineage>
        <taxon>Bacteria</taxon>
        <taxon>Pseudomonadati</taxon>
        <taxon>Bacteroidota</taxon>
        <taxon>Chitinophagia</taxon>
        <taxon>Chitinophagales</taxon>
        <taxon>Chitinophagaceae</taxon>
        <taxon>Deminuibacter</taxon>
    </lineage>
</organism>
<protein>
    <recommendedName>
        <fullName evidence="4">Outer membrane protein beta-barrel domain-containing protein</fullName>
    </recommendedName>
</protein>
<dbReference type="Proteomes" id="UP000261284">
    <property type="component" value="Unassembled WGS sequence"/>
</dbReference>
<evidence type="ECO:0000256" key="1">
    <source>
        <dbReference type="SAM" id="SignalP"/>
    </source>
</evidence>
<sequence length="197" mass="21141">MKRNNRMGVYALVFSLCLLLLLPAVSHAQEQTVNQLAFKGGYGFETPDGSNGYSGSIGYGRTVGKAILSLTAQCLALGHLSQTLRNARQQGAAPGSYRSLYITPAIGWCIMNEEYPVMLQVHTGLGFRLYNYALPGAQDKTMQPAFPRNGSNCAFYAGMQASVFITGTLRLGAFADTYSNNKPADAVLAGLLVSVGW</sequence>
<evidence type="ECO:0008006" key="4">
    <source>
        <dbReference type="Google" id="ProtNLM"/>
    </source>
</evidence>
<feature type="signal peptide" evidence="1">
    <location>
        <begin position="1"/>
        <end position="28"/>
    </location>
</feature>
<accession>A0A3E1NF21</accession>
<reference evidence="2 3" key="1">
    <citation type="submission" date="2018-08" db="EMBL/GenBank/DDBJ databases">
        <title>Chitinophagaceae sp. K23C18032701, a novel bacterium isolated from forest soil.</title>
        <authorList>
            <person name="Wang C."/>
        </authorList>
    </citation>
    <scope>NUCLEOTIDE SEQUENCE [LARGE SCALE GENOMIC DNA]</scope>
    <source>
        <strain evidence="2 3">K23C18032701</strain>
    </source>
</reference>
<comment type="caution">
    <text evidence="2">The sequence shown here is derived from an EMBL/GenBank/DDBJ whole genome shotgun (WGS) entry which is preliminary data.</text>
</comment>
<keyword evidence="1" id="KW-0732">Signal</keyword>
<evidence type="ECO:0000313" key="3">
    <source>
        <dbReference type="Proteomes" id="UP000261284"/>
    </source>
</evidence>
<dbReference type="EMBL" id="QTJU01000008">
    <property type="protein sequence ID" value="RFM26585.1"/>
    <property type="molecule type" value="Genomic_DNA"/>
</dbReference>